<protein>
    <recommendedName>
        <fullName evidence="4 9">N-(5'-phosphoribosyl)anthranilate isomerase</fullName>
        <shortName evidence="9">PRAI</shortName>
        <ecNumber evidence="3 9">5.3.1.24</ecNumber>
    </recommendedName>
</protein>
<dbReference type="PANTHER" id="PTHR42894:SF1">
    <property type="entry name" value="N-(5'-PHOSPHORIBOSYL)ANTHRANILATE ISOMERASE"/>
    <property type="match status" value="1"/>
</dbReference>
<keyword evidence="6 9" id="KW-0822">Tryptophan biosynthesis</keyword>
<evidence type="ECO:0000259" key="10">
    <source>
        <dbReference type="Pfam" id="PF00697"/>
    </source>
</evidence>
<dbReference type="Gene3D" id="3.20.20.70">
    <property type="entry name" value="Aldolase class I"/>
    <property type="match status" value="1"/>
</dbReference>
<organism evidence="11 12">
    <name type="scientific">Acuticoccus mangrovi</name>
    <dbReference type="NCBI Taxonomy" id="2796142"/>
    <lineage>
        <taxon>Bacteria</taxon>
        <taxon>Pseudomonadati</taxon>
        <taxon>Pseudomonadota</taxon>
        <taxon>Alphaproteobacteria</taxon>
        <taxon>Hyphomicrobiales</taxon>
        <taxon>Amorphaceae</taxon>
        <taxon>Acuticoccus</taxon>
    </lineage>
</organism>
<comment type="caution">
    <text evidence="11">The sequence shown here is derived from an EMBL/GenBank/DDBJ whole genome shotgun (WGS) entry which is preliminary data.</text>
</comment>
<dbReference type="RefSeq" id="WP_198881091.1">
    <property type="nucleotide sequence ID" value="NZ_JAEKJA010000003.1"/>
</dbReference>
<evidence type="ECO:0000256" key="5">
    <source>
        <dbReference type="ARBA" id="ARBA00022605"/>
    </source>
</evidence>
<dbReference type="SUPFAM" id="SSF51366">
    <property type="entry name" value="Ribulose-phoshate binding barrel"/>
    <property type="match status" value="1"/>
</dbReference>
<evidence type="ECO:0000256" key="7">
    <source>
        <dbReference type="ARBA" id="ARBA00023141"/>
    </source>
</evidence>
<evidence type="ECO:0000256" key="3">
    <source>
        <dbReference type="ARBA" id="ARBA00012572"/>
    </source>
</evidence>
<dbReference type="Pfam" id="PF00697">
    <property type="entry name" value="PRAI"/>
    <property type="match status" value="1"/>
</dbReference>
<feature type="domain" description="N-(5'phosphoribosyl) anthranilate isomerase (PRAI)" evidence="10">
    <location>
        <begin position="7"/>
        <end position="198"/>
    </location>
</feature>
<proteinExistence type="inferred from homology"/>
<dbReference type="Proteomes" id="UP000609531">
    <property type="component" value="Unassembled WGS sequence"/>
</dbReference>
<gene>
    <name evidence="9" type="primary">trpF</name>
    <name evidence="11" type="ORF">JCR33_05910</name>
</gene>
<evidence type="ECO:0000256" key="2">
    <source>
        <dbReference type="ARBA" id="ARBA00004664"/>
    </source>
</evidence>
<evidence type="ECO:0000256" key="9">
    <source>
        <dbReference type="HAMAP-Rule" id="MF_00135"/>
    </source>
</evidence>
<evidence type="ECO:0000256" key="6">
    <source>
        <dbReference type="ARBA" id="ARBA00022822"/>
    </source>
</evidence>
<dbReference type="GO" id="GO:0000162">
    <property type="term" value="P:L-tryptophan biosynthetic process"/>
    <property type="evidence" value="ECO:0007669"/>
    <property type="project" value="UniProtKB-UniRule"/>
</dbReference>
<evidence type="ECO:0000256" key="8">
    <source>
        <dbReference type="ARBA" id="ARBA00023235"/>
    </source>
</evidence>
<dbReference type="InterPro" id="IPR001240">
    <property type="entry name" value="PRAI_dom"/>
</dbReference>
<keyword evidence="5 9" id="KW-0028">Amino-acid biosynthesis</keyword>
<dbReference type="InterPro" id="IPR044643">
    <property type="entry name" value="TrpF_fam"/>
</dbReference>
<sequence length="223" mass="23724">MRRTRLKVCCIRSEAEAAMAVAAGADAVGLVGEMPTGPGVIPDTDVREIAATVPAPISPWLLTAEDEADTILDHAERCAVTTVQLVRHIAPEVHDHLAERAPWLRRVQVIHVEGDDALDVVAAYGERPHTFLLDSGRPSVAELGGTGRVHDWDVSARIVAAAPRPVFLAGGLNPGNVAEAIRTVRPFGLDLCSGIRRQNRLAEDLLTAFVGAIATTDAELSLT</sequence>
<reference evidence="11" key="1">
    <citation type="submission" date="2020-12" db="EMBL/GenBank/DDBJ databases">
        <title>Bacterial taxonomy.</title>
        <authorList>
            <person name="Pan X."/>
        </authorList>
    </citation>
    <scope>NUCLEOTIDE SEQUENCE</scope>
    <source>
        <strain evidence="11">B2012</strain>
    </source>
</reference>
<dbReference type="InterPro" id="IPR013785">
    <property type="entry name" value="Aldolase_TIM"/>
</dbReference>
<dbReference type="AlphaFoldDB" id="A0A934MK70"/>
<dbReference type="PANTHER" id="PTHR42894">
    <property type="entry name" value="N-(5'-PHOSPHORIBOSYL)ANTHRANILATE ISOMERASE"/>
    <property type="match status" value="1"/>
</dbReference>
<dbReference type="InterPro" id="IPR011060">
    <property type="entry name" value="RibuloseP-bd_barrel"/>
</dbReference>
<dbReference type="HAMAP" id="MF_00135">
    <property type="entry name" value="PRAI"/>
    <property type="match status" value="1"/>
</dbReference>
<evidence type="ECO:0000313" key="12">
    <source>
        <dbReference type="Proteomes" id="UP000609531"/>
    </source>
</evidence>
<evidence type="ECO:0000256" key="1">
    <source>
        <dbReference type="ARBA" id="ARBA00001164"/>
    </source>
</evidence>
<accession>A0A934MK70</accession>
<keyword evidence="7 9" id="KW-0057">Aromatic amino acid biosynthesis</keyword>
<dbReference type="GO" id="GO:0004640">
    <property type="term" value="F:phosphoribosylanthranilate isomerase activity"/>
    <property type="evidence" value="ECO:0007669"/>
    <property type="project" value="UniProtKB-UniRule"/>
</dbReference>
<keyword evidence="8 9" id="KW-0413">Isomerase</keyword>
<comment type="similarity">
    <text evidence="9">Belongs to the TrpF family.</text>
</comment>
<dbReference type="EC" id="5.3.1.24" evidence="3 9"/>
<comment type="pathway">
    <text evidence="2 9">Amino-acid biosynthesis; L-tryptophan biosynthesis; L-tryptophan from chorismate: step 3/5.</text>
</comment>
<evidence type="ECO:0000313" key="11">
    <source>
        <dbReference type="EMBL" id="MBJ3775214.1"/>
    </source>
</evidence>
<name>A0A934MK70_9HYPH</name>
<keyword evidence="12" id="KW-1185">Reference proteome</keyword>
<dbReference type="CDD" id="cd00405">
    <property type="entry name" value="PRAI"/>
    <property type="match status" value="1"/>
</dbReference>
<dbReference type="EMBL" id="JAEKJA010000003">
    <property type="protein sequence ID" value="MBJ3775214.1"/>
    <property type="molecule type" value="Genomic_DNA"/>
</dbReference>
<comment type="catalytic activity">
    <reaction evidence="1 9">
        <text>N-(5-phospho-beta-D-ribosyl)anthranilate = 1-(2-carboxyphenylamino)-1-deoxy-D-ribulose 5-phosphate</text>
        <dbReference type="Rhea" id="RHEA:21540"/>
        <dbReference type="ChEBI" id="CHEBI:18277"/>
        <dbReference type="ChEBI" id="CHEBI:58613"/>
        <dbReference type="EC" id="5.3.1.24"/>
    </reaction>
</comment>
<evidence type="ECO:0000256" key="4">
    <source>
        <dbReference type="ARBA" id="ARBA00022272"/>
    </source>
</evidence>